<accession>A0A1F5MG81</accession>
<protein>
    <submittedName>
        <fullName evidence="1">Uncharacterized protein</fullName>
    </submittedName>
</protein>
<reference evidence="1 2" key="1">
    <citation type="journal article" date="2016" name="Nat. Commun.">
        <title>Thousands of microbial genomes shed light on interconnected biogeochemical processes in an aquifer system.</title>
        <authorList>
            <person name="Anantharaman K."/>
            <person name="Brown C.T."/>
            <person name="Hug L.A."/>
            <person name="Sharon I."/>
            <person name="Castelle C.J."/>
            <person name="Probst A.J."/>
            <person name="Thomas B.C."/>
            <person name="Singh A."/>
            <person name="Wilkins M.J."/>
            <person name="Karaoz U."/>
            <person name="Brodie E.L."/>
            <person name="Williams K.H."/>
            <person name="Hubbard S.S."/>
            <person name="Banfield J.F."/>
        </authorList>
    </citation>
    <scope>NUCLEOTIDE SEQUENCE [LARGE SCALE GENOMIC DNA]</scope>
</reference>
<comment type="caution">
    <text evidence="1">The sequence shown here is derived from an EMBL/GenBank/DDBJ whole genome shotgun (WGS) entry which is preliminary data.</text>
</comment>
<organism evidence="1 2">
    <name type="scientific">Candidatus Daviesbacteria bacterium RIFCSPLOWO2_02_FULL_36_7</name>
    <dbReference type="NCBI Taxonomy" id="1797792"/>
    <lineage>
        <taxon>Bacteria</taxon>
        <taxon>Candidatus Daviesiibacteriota</taxon>
    </lineage>
</organism>
<gene>
    <name evidence="1" type="ORF">A3I48_03120</name>
</gene>
<dbReference type="Proteomes" id="UP000178859">
    <property type="component" value="Unassembled WGS sequence"/>
</dbReference>
<sequence>MSAKRVWYLDEVEQGSLDNIHQTLMFGSLKEIKSLLNVVGEKEVKKCFLGFPKKIYTASAFNFIKNFILGINTKIDEQRYLKNTPRHPG</sequence>
<name>A0A1F5MG81_9BACT</name>
<proteinExistence type="predicted"/>
<evidence type="ECO:0000313" key="1">
    <source>
        <dbReference type="EMBL" id="OGE64365.1"/>
    </source>
</evidence>
<dbReference type="AlphaFoldDB" id="A0A1F5MG81"/>
<dbReference type="EMBL" id="MFDT01000068">
    <property type="protein sequence ID" value="OGE64365.1"/>
    <property type="molecule type" value="Genomic_DNA"/>
</dbReference>
<evidence type="ECO:0000313" key="2">
    <source>
        <dbReference type="Proteomes" id="UP000178859"/>
    </source>
</evidence>